<dbReference type="HOGENOM" id="CLU_2452751_0_0_4"/>
<keyword evidence="2" id="KW-0812">Transmembrane</keyword>
<organism evidence="3 4">
    <name type="scientific">Rubrivivax gelatinosus (strain NBRC 100245 / IL144)</name>
    <dbReference type="NCBI Taxonomy" id="983917"/>
    <lineage>
        <taxon>Bacteria</taxon>
        <taxon>Pseudomonadati</taxon>
        <taxon>Pseudomonadota</taxon>
        <taxon>Betaproteobacteria</taxon>
        <taxon>Burkholderiales</taxon>
        <taxon>Sphaerotilaceae</taxon>
        <taxon>Rubrivivax</taxon>
    </lineage>
</organism>
<name>I0HVS3_RUBGI</name>
<dbReference type="Proteomes" id="UP000007883">
    <property type="component" value="Chromosome"/>
</dbReference>
<dbReference type="EMBL" id="AP012320">
    <property type="protein sequence ID" value="BAL97110.1"/>
    <property type="molecule type" value="Genomic_DNA"/>
</dbReference>
<feature type="transmembrane region" description="Helical" evidence="2">
    <location>
        <begin position="64"/>
        <end position="88"/>
    </location>
</feature>
<dbReference type="RefSeq" id="WP_014429964.1">
    <property type="nucleotide sequence ID" value="NC_017075.1"/>
</dbReference>
<dbReference type="PATRIC" id="fig|983917.3.peg.3680"/>
<evidence type="ECO:0000256" key="2">
    <source>
        <dbReference type="SAM" id="Phobius"/>
    </source>
</evidence>
<dbReference type="STRING" id="983917.RGE_37710"/>
<feature type="region of interest" description="Disordered" evidence="1">
    <location>
        <begin position="1"/>
        <end position="30"/>
    </location>
</feature>
<sequence>MRSSSFEPDRPCGPAGGATRWATSSYGDSADTRPAELEALRQHLGQCSARDPRLAALRCGGLRLLALVNSHLVTTLALAAAAAAALLLL</sequence>
<proteinExistence type="predicted"/>
<keyword evidence="2" id="KW-0472">Membrane</keyword>
<dbReference type="AlphaFoldDB" id="I0HVS3"/>
<dbReference type="KEGG" id="rge:RGE_37710"/>
<keyword evidence="4" id="KW-1185">Reference proteome</keyword>
<evidence type="ECO:0000313" key="3">
    <source>
        <dbReference type="EMBL" id="BAL97110.1"/>
    </source>
</evidence>
<keyword evidence="2" id="KW-1133">Transmembrane helix</keyword>
<protein>
    <submittedName>
        <fullName evidence="3">Uncharacterized protein</fullName>
    </submittedName>
</protein>
<gene>
    <name evidence="3" type="ordered locus">RGE_37710</name>
</gene>
<evidence type="ECO:0000313" key="4">
    <source>
        <dbReference type="Proteomes" id="UP000007883"/>
    </source>
</evidence>
<reference evidence="3 4" key="1">
    <citation type="journal article" date="2012" name="J. Bacteriol.">
        <title>Complete genome sequence of phototrophic betaproteobacterium Rubrivivax gelatinosus IL144.</title>
        <authorList>
            <person name="Nagashima S."/>
            <person name="Kamimura A."/>
            <person name="Shimizu T."/>
            <person name="Nakamura-isaki S."/>
            <person name="Aono E."/>
            <person name="Sakamoto K."/>
            <person name="Ichikawa N."/>
            <person name="Nakazawa H."/>
            <person name="Sekine M."/>
            <person name="Yamazaki S."/>
            <person name="Fujita N."/>
            <person name="Shimada K."/>
            <person name="Hanada S."/>
            <person name="Nagashima K.V.P."/>
        </authorList>
    </citation>
    <scope>NUCLEOTIDE SEQUENCE [LARGE SCALE GENOMIC DNA]</scope>
    <source>
        <strain evidence="4">NBRC 100245 / IL144</strain>
    </source>
</reference>
<evidence type="ECO:0000256" key="1">
    <source>
        <dbReference type="SAM" id="MobiDB-lite"/>
    </source>
</evidence>
<accession>I0HVS3</accession>